<feature type="compositionally biased region" description="Low complexity" evidence="13">
    <location>
        <begin position="894"/>
        <end position="930"/>
    </location>
</feature>
<keyword evidence="6 12" id="KW-0863">Zinc-finger</keyword>
<sequence>MEEGLLSLKWNNHKSTFFTVLSLLREKHTYTDVTLACEGRLYPAHRFVLSTCSEYFAEIFSSTTGNNIVIVLKDVRRADLEYLLDYMYLGQVDVAQSELASLIKTAECLRIKGLAIPDDEPPKTLVPRRQGDHREREPSPPSKRKRNQVEDDRTESASNGSNSSNNSSRSGASQQVVGSSNSGGSSQSVMRHPPHPPLSASLSQSQSLSSSSAQSSQAPTHSTKTSSSSQSSRLAPPQPSERHTPTSPQPPLTSPTGHSHPSTPAEAAAAVIKQEITEPPDTPEISYLSEGYEESETKPNVGDQDMSMAGPSGLQGGSESWENDPELSGFTGDNYSVDGCEDGADSEVQGVSAMEERKYKCQWCGKGFRLSVHLKDHVRTHTGEKPYQCQICLKDFTQRSNLRTHLNKIHKEQLAYVKNRKGRVTKFPVKQEFTHSAAALPSPMLSPTGSVLGPHLTTAPHIGTPQSHADIKNILFSPSDPKPILPKPHNETSPQVMPFLSKETVNLLQRDTLTVFYKDNMPNLTSFSQGSDSDSHNMPPPPPGHLMVKSGTPASMPIIDNKESAAATFQTLEPRLIEFDGKIPTSASILTRETAMKSSQGENLLKALLLKGSSIPSELSTVGGVVHHMVPSSTIGALGTTTPTLVPASLAATFPTSSLIPYSVTTSIAGTAKSPGIDQELQLPKVFVMDSSRMVTQGFKSLRDRSQNSGEIIAGPQEKGESFVIIEAQGVAPQSISTSNSGSTDEPAMNEEMNILLQAIQIRNSEGQTESDVSNSSHFNIMAAEAEVSQSDSSFQSSTNLSHLLALPTPSGPQHSSMDPKLRISRMLHDKKVPHSIPSGMKKLNNFPEQGASMSPVKDMKEIQQQHSGSRVTSPVTSPRVSQQLLHKQHQHQHQQQQQKQQHSTSPVPQPVSVSQMVAGSQSSAHSSSLTSIPVMVSKAATTTVSSEKERPGALLARPPPMQTPSVAVEKRRMVQPVHGVALGAAASESPNTQQHLPSGHSSGFKSSSQSHSLAKTKSRPHGSDTAQQIVPESRKGLN</sequence>
<dbReference type="PANTHER" id="PTHR23110:SF109">
    <property type="entry name" value="FI07618P-RELATED"/>
    <property type="match status" value="1"/>
</dbReference>
<feature type="compositionally biased region" description="Basic and acidic residues" evidence="13">
    <location>
        <begin position="129"/>
        <end position="138"/>
    </location>
</feature>
<evidence type="ECO:0000256" key="4">
    <source>
        <dbReference type="ARBA" id="ARBA00022723"/>
    </source>
</evidence>
<dbReference type="GO" id="GO:0006357">
    <property type="term" value="P:regulation of transcription by RNA polymerase II"/>
    <property type="evidence" value="ECO:0007669"/>
    <property type="project" value="TreeGrafter"/>
</dbReference>
<keyword evidence="11" id="KW-0539">Nucleus</keyword>
<evidence type="ECO:0000256" key="8">
    <source>
        <dbReference type="ARBA" id="ARBA00023015"/>
    </source>
</evidence>
<comment type="similarity">
    <text evidence="3">Belongs to the krueppel C2H2-type zinc-finger protein family.</text>
</comment>
<keyword evidence="8" id="KW-0805">Transcription regulation</keyword>
<feature type="region of interest" description="Disordered" evidence="13">
    <location>
        <begin position="833"/>
        <end position="930"/>
    </location>
</feature>
<dbReference type="InterPro" id="IPR051095">
    <property type="entry name" value="Dros_DevTransReg"/>
</dbReference>
<accession>A0AAV2PWI4</accession>
<feature type="compositionally biased region" description="Low complexity" evidence="13">
    <location>
        <begin position="999"/>
        <end position="1013"/>
    </location>
</feature>
<dbReference type="GO" id="GO:0005634">
    <property type="term" value="C:nucleus"/>
    <property type="evidence" value="ECO:0007669"/>
    <property type="project" value="UniProtKB-SubCell"/>
</dbReference>
<keyword evidence="4" id="KW-0479">Metal-binding</keyword>
<dbReference type="SUPFAM" id="SSF54695">
    <property type="entry name" value="POZ domain"/>
    <property type="match status" value="1"/>
</dbReference>
<dbReference type="SMART" id="SM00225">
    <property type="entry name" value="BTB"/>
    <property type="match status" value="1"/>
</dbReference>
<dbReference type="InterPro" id="IPR011333">
    <property type="entry name" value="SKP1/BTB/POZ_sf"/>
</dbReference>
<keyword evidence="10" id="KW-0804">Transcription</keyword>
<feature type="domain" description="C2H2-type" evidence="15">
    <location>
        <begin position="387"/>
        <end position="415"/>
    </location>
</feature>
<dbReference type="Pfam" id="PF00096">
    <property type="entry name" value="zf-C2H2"/>
    <property type="match status" value="2"/>
</dbReference>
<feature type="domain" description="BTB" evidence="14">
    <location>
        <begin position="31"/>
        <end position="96"/>
    </location>
</feature>
<keyword evidence="7" id="KW-0862">Zinc</keyword>
<dbReference type="FunFam" id="3.30.160.60:FF:000226">
    <property type="entry name" value="Zinc finger protein 236 variant"/>
    <property type="match status" value="1"/>
</dbReference>
<comment type="caution">
    <text evidence="16">The sequence shown here is derived from an EMBL/GenBank/DDBJ whole genome shotgun (WGS) entry which is preliminary data.</text>
</comment>
<dbReference type="SMART" id="SM00355">
    <property type="entry name" value="ZnF_C2H2"/>
    <property type="match status" value="2"/>
</dbReference>
<evidence type="ECO:0000256" key="6">
    <source>
        <dbReference type="ARBA" id="ARBA00022771"/>
    </source>
</evidence>
<evidence type="ECO:0000256" key="9">
    <source>
        <dbReference type="ARBA" id="ARBA00023125"/>
    </source>
</evidence>
<evidence type="ECO:0000313" key="17">
    <source>
        <dbReference type="Proteomes" id="UP001497623"/>
    </source>
</evidence>
<dbReference type="Pfam" id="PF00651">
    <property type="entry name" value="BTB"/>
    <property type="match status" value="1"/>
</dbReference>
<name>A0AAV2PWI4_MEGNR</name>
<feature type="region of interest" description="Disordered" evidence="13">
    <location>
        <begin position="117"/>
        <end position="334"/>
    </location>
</feature>
<dbReference type="EMBL" id="CAXKWB010002159">
    <property type="protein sequence ID" value="CAL4066297.1"/>
    <property type="molecule type" value="Genomic_DNA"/>
</dbReference>
<dbReference type="AlphaFoldDB" id="A0AAV2PWI4"/>
<feature type="region of interest" description="Disordered" evidence="13">
    <location>
        <begin position="985"/>
        <end position="1039"/>
    </location>
</feature>
<protein>
    <submittedName>
        <fullName evidence="16">Uncharacterized protein</fullName>
    </submittedName>
</protein>
<evidence type="ECO:0000256" key="11">
    <source>
        <dbReference type="ARBA" id="ARBA00023242"/>
    </source>
</evidence>
<proteinExistence type="inferred from homology"/>
<evidence type="ECO:0000256" key="13">
    <source>
        <dbReference type="SAM" id="MobiDB-lite"/>
    </source>
</evidence>
<dbReference type="SUPFAM" id="SSF57667">
    <property type="entry name" value="beta-beta-alpha zinc fingers"/>
    <property type="match status" value="1"/>
</dbReference>
<keyword evidence="17" id="KW-1185">Reference proteome</keyword>
<dbReference type="GO" id="GO:0003677">
    <property type="term" value="F:DNA binding"/>
    <property type="evidence" value="ECO:0007669"/>
    <property type="project" value="UniProtKB-KW"/>
</dbReference>
<dbReference type="Gene3D" id="3.30.160.60">
    <property type="entry name" value="Classic Zinc Finger"/>
    <property type="match status" value="2"/>
</dbReference>
<evidence type="ECO:0000313" key="16">
    <source>
        <dbReference type="EMBL" id="CAL4066297.1"/>
    </source>
</evidence>
<dbReference type="CDD" id="cd18315">
    <property type="entry name" value="BTB_POZ_BAB-like"/>
    <property type="match status" value="1"/>
</dbReference>
<feature type="compositionally biased region" description="Low complexity" evidence="13">
    <location>
        <begin position="198"/>
        <end position="232"/>
    </location>
</feature>
<dbReference type="FunFam" id="3.30.160.60:FF:000176">
    <property type="entry name" value="zinc finger protein 70"/>
    <property type="match status" value="1"/>
</dbReference>
<keyword evidence="9" id="KW-0238">DNA-binding</keyword>
<comment type="subcellular location">
    <subcellularLocation>
        <location evidence="2">Nucleus</location>
    </subcellularLocation>
</comment>
<keyword evidence="5" id="KW-0677">Repeat</keyword>
<reference evidence="16 17" key="1">
    <citation type="submission" date="2024-05" db="EMBL/GenBank/DDBJ databases">
        <authorList>
            <person name="Wallberg A."/>
        </authorList>
    </citation>
    <scope>NUCLEOTIDE SEQUENCE [LARGE SCALE GENOMIC DNA]</scope>
</reference>
<dbReference type="GO" id="GO:0048513">
    <property type="term" value="P:animal organ development"/>
    <property type="evidence" value="ECO:0007669"/>
    <property type="project" value="UniProtKB-ARBA"/>
</dbReference>
<dbReference type="InterPro" id="IPR036236">
    <property type="entry name" value="Znf_C2H2_sf"/>
</dbReference>
<evidence type="ECO:0000256" key="1">
    <source>
        <dbReference type="ARBA" id="ARBA00003767"/>
    </source>
</evidence>
<evidence type="ECO:0000256" key="5">
    <source>
        <dbReference type="ARBA" id="ARBA00022737"/>
    </source>
</evidence>
<feature type="compositionally biased region" description="Polar residues" evidence="13">
    <location>
        <begin position="865"/>
        <end position="882"/>
    </location>
</feature>
<dbReference type="PROSITE" id="PS50157">
    <property type="entry name" value="ZINC_FINGER_C2H2_2"/>
    <property type="match status" value="2"/>
</dbReference>
<feature type="compositionally biased region" description="Low complexity" evidence="13">
    <location>
        <begin position="156"/>
        <end position="189"/>
    </location>
</feature>
<evidence type="ECO:0000256" key="10">
    <source>
        <dbReference type="ARBA" id="ARBA00023163"/>
    </source>
</evidence>
<feature type="domain" description="C2H2-type" evidence="15">
    <location>
        <begin position="359"/>
        <end position="386"/>
    </location>
</feature>
<dbReference type="Gene3D" id="3.30.710.10">
    <property type="entry name" value="Potassium Channel Kv1.1, Chain A"/>
    <property type="match status" value="1"/>
</dbReference>
<evidence type="ECO:0000256" key="7">
    <source>
        <dbReference type="ARBA" id="ARBA00022833"/>
    </source>
</evidence>
<evidence type="ECO:0000256" key="12">
    <source>
        <dbReference type="PROSITE-ProRule" id="PRU00042"/>
    </source>
</evidence>
<evidence type="ECO:0000256" key="2">
    <source>
        <dbReference type="ARBA" id="ARBA00004123"/>
    </source>
</evidence>
<evidence type="ECO:0000256" key="3">
    <source>
        <dbReference type="ARBA" id="ARBA00006991"/>
    </source>
</evidence>
<dbReference type="PANTHER" id="PTHR23110">
    <property type="entry name" value="BTB DOMAIN TRANSCRIPTION FACTOR"/>
    <property type="match status" value="1"/>
</dbReference>
<comment type="function">
    <text evidence="1">May be involved in transcriptional regulation.</text>
</comment>
<feature type="region of interest" description="Disordered" evidence="13">
    <location>
        <begin position="942"/>
        <end position="963"/>
    </location>
</feature>
<dbReference type="PROSITE" id="PS00028">
    <property type="entry name" value="ZINC_FINGER_C2H2_1"/>
    <property type="match status" value="2"/>
</dbReference>
<dbReference type="GO" id="GO:0003006">
    <property type="term" value="P:developmental process involved in reproduction"/>
    <property type="evidence" value="ECO:0007669"/>
    <property type="project" value="UniProtKB-ARBA"/>
</dbReference>
<evidence type="ECO:0000259" key="14">
    <source>
        <dbReference type="PROSITE" id="PS50097"/>
    </source>
</evidence>
<dbReference type="PROSITE" id="PS50097">
    <property type="entry name" value="BTB"/>
    <property type="match status" value="1"/>
</dbReference>
<dbReference type="InterPro" id="IPR013087">
    <property type="entry name" value="Znf_C2H2_type"/>
</dbReference>
<dbReference type="InterPro" id="IPR000210">
    <property type="entry name" value="BTB/POZ_dom"/>
</dbReference>
<dbReference type="Proteomes" id="UP001497623">
    <property type="component" value="Unassembled WGS sequence"/>
</dbReference>
<evidence type="ECO:0000259" key="15">
    <source>
        <dbReference type="PROSITE" id="PS50157"/>
    </source>
</evidence>
<organism evidence="16 17">
    <name type="scientific">Meganyctiphanes norvegica</name>
    <name type="common">Northern krill</name>
    <name type="synonym">Thysanopoda norvegica</name>
    <dbReference type="NCBI Taxonomy" id="48144"/>
    <lineage>
        <taxon>Eukaryota</taxon>
        <taxon>Metazoa</taxon>
        <taxon>Ecdysozoa</taxon>
        <taxon>Arthropoda</taxon>
        <taxon>Crustacea</taxon>
        <taxon>Multicrustacea</taxon>
        <taxon>Malacostraca</taxon>
        <taxon>Eumalacostraca</taxon>
        <taxon>Eucarida</taxon>
        <taxon>Euphausiacea</taxon>
        <taxon>Euphausiidae</taxon>
        <taxon>Meganyctiphanes</taxon>
    </lineage>
</organism>
<gene>
    <name evidence="16" type="ORF">MNOR_LOCUS5544</name>
</gene>
<dbReference type="GO" id="GO:0008270">
    <property type="term" value="F:zinc ion binding"/>
    <property type="evidence" value="ECO:0007669"/>
    <property type="project" value="UniProtKB-KW"/>
</dbReference>
<dbReference type="GO" id="GO:0048666">
    <property type="term" value="P:neuron development"/>
    <property type="evidence" value="ECO:0007669"/>
    <property type="project" value="UniProtKB-ARBA"/>
</dbReference>